<reference evidence="4" key="1">
    <citation type="journal article" date="2011" name="MBio">
        <title>Novel metabolic attributes of the genus Cyanothece, comprising a group of unicellular nitrogen-fixing Cyanobacteria.</title>
        <authorList>
            <person name="Bandyopadhyay A."/>
            <person name="Elvitigala T."/>
            <person name="Welsh E."/>
            <person name="Stockel J."/>
            <person name="Liberton M."/>
            <person name="Min H."/>
            <person name="Sherman L.A."/>
            <person name="Pakrasi H.B."/>
        </authorList>
    </citation>
    <scope>NUCLEOTIDE SEQUENCE [LARGE SCALE GENOMIC DNA]</scope>
    <source>
        <strain evidence="4">PCC 7822</strain>
    </source>
</reference>
<dbReference type="EMBL" id="CP002198">
    <property type="protein sequence ID" value="ADN15124.1"/>
    <property type="molecule type" value="Genomic_DNA"/>
</dbReference>
<sequence>MTSHLNGKKNIKLSFDKILFVIACTYLMMVIFGLVSQGKPKLAGTANSSAQPSNPNPTLSPDDARFIAYLQQSLEILERKQQQQKAIHQPTSNHSGTQPIKVPSPPLPLNPSSTTPTTPRIVEKIYIPVYPQMQPIQQPSAAINSPPVIALKPSSSSLSRSLVPPPPPPTVPTPPSIQPVKPPSTVPVLTPGVSLVPQTPPPLSSPSSNGGGNLLVGLLEAGDKSSALITIDGQTQRIQVGESIGTSGWTLKAVENQQVMITRNGTVRRLGVGQSF</sequence>
<feature type="region of interest" description="Disordered" evidence="1">
    <location>
        <begin position="42"/>
        <end position="62"/>
    </location>
</feature>
<dbReference type="eggNOG" id="COG4223">
    <property type="taxonomic scope" value="Bacteria"/>
</dbReference>
<proteinExistence type="predicted"/>
<evidence type="ECO:0000313" key="4">
    <source>
        <dbReference type="Proteomes" id="UP000008206"/>
    </source>
</evidence>
<feature type="region of interest" description="Disordered" evidence="1">
    <location>
        <begin position="79"/>
        <end position="118"/>
    </location>
</feature>
<dbReference type="HOGENOM" id="CLU_056357_0_0_3"/>
<protein>
    <recommendedName>
        <fullName evidence="5">Type II secretion system protein GspC N-terminal domain-containing protein</fullName>
    </recommendedName>
</protein>
<dbReference type="STRING" id="497965.Cyan7822_3170"/>
<dbReference type="Proteomes" id="UP000008206">
    <property type="component" value="Chromosome"/>
</dbReference>
<keyword evidence="2" id="KW-0472">Membrane</keyword>
<feature type="compositionally biased region" description="Low complexity" evidence="1">
    <location>
        <begin position="153"/>
        <end position="162"/>
    </location>
</feature>
<dbReference type="KEGG" id="cyj:Cyan7822_3170"/>
<evidence type="ECO:0008006" key="5">
    <source>
        <dbReference type="Google" id="ProtNLM"/>
    </source>
</evidence>
<keyword evidence="2" id="KW-0812">Transmembrane</keyword>
<organism evidence="3 4">
    <name type="scientific">Gloeothece verrucosa (strain PCC 7822)</name>
    <name type="common">Cyanothece sp. (strain PCC 7822)</name>
    <dbReference type="NCBI Taxonomy" id="497965"/>
    <lineage>
        <taxon>Bacteria</taxon>
        <taxon>Bacillati</taxon>
        <taxon>Cyanobacteriota</taxon>
        <taxon>Cyanophyceae</taxon>
        <taxon>Oscillatoriophycideae</taxon>
        <taxon>Chroococcales</taxon>
        <taxon>Aphanothecaceae</taxon>
        <taxon>Gloeothece</taxon>
        <taxon>Gloeothece verrucosa</taxon>
    </lineage>
</organism>
<dbReference type="AlphaFoldDB" id="E0UB02"/>
<evidence type="ECO:0000256" key="1">
    <source>
        <dbReference type="SAM" id="MobiDB-lite"/>
    </source>
</evidence>
<keyword evidence="2" id="KW-1133">Transmembrane helix</keyword>
<feature type="compositionally biased region" description="Pro residues" evidence="1">
    <location>
        <begin position="163"/>
        <end position="184"/>
    </location>
</feature>
<feature type="region of interest" description="Disordered" evidence="1">
    <location>
        <begin position="153"/>
        <end position="184"/>
    </location>
</feature>
<dbReference type="Gene3D" id="2.30.30.830">
    <property type="match status" value="1"/>
</dbReference>
<evidence type="ECO:0000313" key="3">
    <source>
        <dbReference type="EMBL" id="ADN15124.1"/>
    </source>
</evidence>
<feature type="compositionally biased region" description="Polar residues" evidence="1">
    <location>
        <begin position="45"/>
        <end position="59"/>
    </location>
</feature>
<evidence type="ECO:0000256" key="2">
    <source>
        <dbReference type="SAM" id="Phobius"/>
    </source>
</evidence>
<gene>
    <name evidence="3" type="ordered locus">Cyan7822_3170</name>
</gene>
<feature type="compositionally biased region" description="Polar residues" evidence="1">
    <location>
        <begin position="83"/>
        <end position="98"/>
    </location>
</feature>
<feature type="transmembrane region" description="Helical" evidence="2">
    <location>
        <begin position="18"/>
        <end position="35"/>
    </location>
</feature>
<keyword evidence="4" id="KW-1185">Reference proteome</keyword>
<name>E0UB02_GLOV7</name>
<dbReference type="RefSeq" id="WP_013323217.1">
    <property type="nucleotide sequence ID" value="NC_014501.1"/>
</dbReference>
<dbReference type="OrthoDB" id="428674at2"/>
<accession>E0UB02</accession>